<accession>A0A699R8R9</accession>
<feature type="region of interest" description="Disordered" evidence="1">
    <location>
        <begin position="124"/>
        <end position="189"/>
    </location>
</feature>
<organism evidence="2">
    <name type="scientific">Tanacetum cinerariifolium</name>
    <name type="common">Dalmatian daisy</name>
    <name type="synonym">Chrysanthemum cinerariifolium</name>
    <dbReference type="NCBI Taxonomy" id="118510"/>
    <lineage>
        <taxon>Eukaryota</taxon>
        <taxon>Viridiplantae</taxon>
        <taxon>Streptophyta</taxon>
        <taxon>Embryophyta</taxon>
        <taxon>Tracheophyta</taxon>
        <taxon>Spermatophyta</taxon>
        <taxon>Magnoliopsida</taxon>
        <taxon>eudicotyledons</taxon>
        <taxon>Gunneridae</taxon>
        <taxon>Pentapetalae</taxon>
        <taxon>asterids</taxon>
        <taxon>campanulids</taxon>
        <taxon>Asterales</taxon>
        <taxon>Asteraceae</taxon>
        <taxon>Asteroideae</taxon>
        <taxon>Anthemideae</taxon>
        <taxon>Anthemidinae</taxon>
        <taxon>Tanacetum</taxon>
    </lineage>
</organism>
<evidence type="ECO:0000256" key="1">
    <source>
        <dbReference type="SAM" id="MobiDB-lite"/>
    </source>
</evidence>
<protein>
    <submittedName>
        <fullName evidence="2">Uncharacterized protein</fullName>
    </submittedName>
</protein>
<name>A0A699R8R9_TANCI</name>
<evidence type="ECO:0000313" key="2">
    <source>
        <dbReference type="EMBL" id="GFC81517.1"/>
    </source>
</evidence>
<feature type="region of interest" description="Disordered" evidence="1">
    <location>
        <begin position="64"/>
        <end position="90"/>
    </location>
</feature>
<dbReference type="AlphaFoldDB" id="A0A699R8R9"/>
<feature type="compositionally biased region" description="Polar residues" evidence="1">
    <location>
        <begin position="66"/>
        <end position="81"/>
    </location>
</feature>
<comment type="caution">
    <text evidence="2">The sequence shown here is derived from an EMBL/GenBank/DDBJ whole genome shotgun (WGS) entry which is preliminary data.</text>
</comment>
<reference evidence="2" key="1">
    <citation type="journal article" date="2019" name="Sci. Rep.">
        <title>Draft genome of Tanacetum cinerariifolium, the natural source of mosquito coil.</title>
        <authorList>
            <person name="Yamashiro T."/>
            <person name="Shiraishi A."/>
            <person name="Satake H."/>
            <person name="Nakayama K."/>
        </authorList>
    </citation>
    <scope>NUCLEOTIDE SEQUENCE</scope>
</reference>
<gene>
    <name evidence="2" type="ORF">Tci_853487</name>
</gene>
<feature type="compositionally biased region" description="Polar residues" evidence="1">
    <location>
        <begin position="153"/>
        <end position="166"/>
    </location>
</feature>
<sequence>MDLFNLIRAPNPTKVKTRNRPRAAHEVPFLTVIANRLIEMEDPAAATDSSGVPSIIERSPLDFVNENPSQQSTGPEDQQTAAPEVPPPENVIYHRRCSRGIMLIPDQHGVPAGRKSLAAIELGMGSTRPSPTPQGAPADVSDPDPLSFADPQSRPTVDIAQSSKGTATAGEPESENTSFASMVGSPESI</sequence>
<feature type="non-terminal residue" evidence="2">
    <location>
        <position position="189"/>
    </location>
</feature>
<dbReference type="EMBL" id="BKCJ011080150">
    <property type="protein sequence ID" value="GFC81517.1"/>
    <property type="molecule type" value="Genomic_DNA"/>
</dbReference>
<proteinExistence type="predicted"/>